<dbReference type="SMART" id="SM00220">
    <property type="entry name" value="S_TKc"/>
    <property type="match status" value="1"/>
</dbReference>
<dbReference type="EC" id="2.7.11.1" evidence="2"/>
<dbReference type="AlphaFoldDB" id="A0A7I5EBE5"/>
<dbReference type="SUPFAM" id="SSF56112">
    <property type="entry name" value="Protein kinase-like (PK-like)"/>
    <property type="match status" value="1"/>
</dbReference>
<evidence type="ECO:0000313" key="16">
    <source>
        <dbReference type="WBParaSite" id="HCON_00121300-00001"/>
    </source>
</evidence>
<evidence type="ECO:0000256" key="7">
    <source>
        <dbReference type="ARBA" id="ARBA00022840"/>
    </source>
</evidence>
<keyword evidence="5 11" id="KW-0547">Nucleotide-binding</keyword>
<dbReference type="PROSITE" id="PS00108">
    <property type="entry name" value="PROTEIN_KINASE_ST"/>
    <property type="match status" value="1"/>
</dbReference>
<keyword evidence="6" id="KW-0418">Kinase</keyword>
<evidence type="ECO:0000256" key="13">
    <source>
        <dbReference type="SAM" id="MobiDB-lite"/>
    </source>
</evidence>
<comment type="similarity">
    <text evidence="12">Belongs to the protein kinase superfamily.</text>
</comment>
<dbReference type="GO" id="GO:0000226">
    <property type="term" value="P:microtubule cytoskeleton organization"/>
    <property type="evidence" value="ECO:0007669"/>
    <property type="project" value="TreeGrafter"/>
</dbReference>
<dbReference type="InterPro" id="IPR011009">
    <property type="entry name" value="Kinase-like_dom_sf"/>
</dbReference>
<dbReference type="FunFam" id="1.10.510.10:FF:000571">
    <property type="entry name" value="Maternal embryonic leucine zipper kinase"/>
    <property type="match status" value="1"/>
</dbReference>
<dbReference type="Proteomes" id="UP000025227">
    <property type="component" value="Unplaced"/>
</dbReference>
<keyword evidence="15" id="KW-1185">Reference proteome</keyword>
<evidence type="ECO:0000256" key="4">
    <source>
        <dbReference type="ARBA" id="ARBA00022679"/>
    </source>
</evidence>
<evidence type="ECO:0000256" key="11">
    <source>
        <dbReference type="PROSITE-ProRule" id="PRU10141"/>
    </source>
</evidence>
<dbReference type="InterPro" id="IPR008271">
    <property type="entry name" value="Ser/Thr_kinase_AS"/>
</dbReference>
<comment type="catalytic activity">
    <reaction evidence="10">
        <text>L-seryl-[protein] + ATP = O-phospho-L-seryl-[protein] + ADP + H(+)</text>
        <dbReference type="Rhea" id="RHEA:17989"/>
        <dbReference type="Rhea" id="RHEA-COMP:9863"/>
        <dbReference type="Rhea" id="RHEA-COMP:11604"/>
        <dbReference type="ChEBI" id="CHEBI:15378"/>
        <dbReference type="ChEBI" id="CHEBI:29999"/>
        <dbReference type="ChEBI" id="CHEBI:30616"/>
        <dbReference type="ChEBI" id="CHEBI:83421"/>
        <dbReference type="ChEBI" id="CHEBI:456216"/>
        <dbReference type="EC" id="2.7.11.1"/>
    </reaction>
</comment>
<comment type="catalytic activity">
    <reaction evidence="9">
        <text>L-threonyl-[protein] + ATP = O-phospho-L-threonyl-[protein] + ADP + H(+)</text>
        <dbReference type="Rhea" id="RHEA:46608"/>
        <dbReference type="Rhea" id="RHEA-COMP:11060"/>
        <dbReference type="Rhea" id="RHEA-COMP:11605"/>
        <dbReference type="ChEBI" id="CHEBI:15378"/>
        <dbReference type="ChEBI" id="CHEBI:30013"/>
        <dbReference type="ChEBI" id="CHEBI:30616"/>
        <dbReference type="ChEBI" id="CHEBI:61977"/>
        <dbReference type="ChEBI" id="CHEBI:456216"/>
        <dbReference type="EC" id="2.7.11.1"/>
    </reaction>
</comment>
<proteinExistence type="inferred from homology"/>
<dbReference type="GO" id="GO:0050321">
    <property type="term" value="F:tau-protein kinase activity"/>
    <property type="evidence" value="ECO:0007669"/>
    <property type="project" value="TreeGrafter"/>
</dbReference>
<dbReference type="GO" id="GO:0005524">
    <property type="term" value="F:ATP binding"/>
    <property type="evidence" value="ECO:0007669"/>
    <property type="project" value="UniProtKB-UniRule"/>
</dbReference>
<feature type="binding site" evidence="11">
    <location>
        <position position="157"/>
    </location>
    <ligand>
        <name>ATP</name>
        <dbReference type="ChEBI" id="CHEBI:30616"/>
    </ligand>
</feature>
<keyword evidence="3 12" id="KW-0723">Serine/threonine-protein kinase</keyword>
<evidence type="ECO:0000256" key="1">
    <source>
        <dbReference type="ARBA" id="ARBA00001946"/>
    </source>
</evidence>
<evidence type="ECO:0000259" key="14">
    <source>
        <dbReference type="PROSITE" id="PS50011"/>
    </source>
</evidence>
<dbReference type="PANTHER" id="PTHR24346:SF49">
    <property type="entry name" value="NIM1 SERINE_THREONINE PROTEIN KINASE"/>
    <property type="match status" value="1"/>
</dbReference>
<dbReference type="InterPro" id="IPR000719">
    <property type="entry name" value="Prot_kinase_dom"/>
</dbReference>
<dbReference type="OMA" id="NHMHELN"/>
<dbReference type="WBParaSite" id="HCON_00121300-00001">
    <property type="protein sequence ID" value="HCON_00121300-00001"/>
    <property type="gene ID" value="HCON_00121300"/>
</dbReference>
<keyword evidence="4" id="KW-0808">Transferase</keyword>
<dbReference type="Pfam" id="PF00069">
    <property type="entry name" value="Pkinase"/>
    <property type="match status" value="1"/>
</dbReference>
<feature type="region of interest" description="Disordered" evidence="13">
    <location>
        <begin position="24"/>
        <end position="81"/>
    </location>
</feature>
<reference evidence="16" key="1">
    <citation type="submission" date="2020-12" db="UniProtKB">
        <authorList>
            <consortium name="WormBaseParasite"/>
        </authorList>
    </citation>
    <scope>IDENTIFICATION</scope>
    <source>
        <strain evidence="16">MHco3</strain>
    </source>
</reference>
<evidence type="ECO:0000256" key="8">
    <source>
        <dbReference type="ARBA" id="ARBA00022842"/>
    </source>
</evidence>
<evidence type="ECO:0000256" key="9">
    <source>
        <dbReference type="ARBA" id="ARBA00047899"/>
    </source>
</evidence>
<dbReference type="OrthoDB" id="193931at2759"/>
<evidence type="ECO:0000256" key="5">
    <source>
        <dbReference type="ARBA" id="ARBA00022741"/>
    </source>
</evidence>
<organism evidence="15 16">
    <name type="scientific">Haemonchus contortus</name>
    <name type="common">Barber pole worm</name>
    <dbReference type="NCBI Taxonomy" id="6289"/>
    <lineage>
        <taxon>Eukaryota</taxon>
        <taxon>Metazoa</taxon>
        <taxon>Ecdysozoa</taxon>
        <taxon>Nematoda</taxon>
        <taxon>Chromadorea</taxon>
        <taxon>Rhabditida</taxon>
        <taxon>Rhabditina</taxon>
        <taxon>Rhabditomorpha</taxon>
        <taxon>Strongyloidea</taxon>
        <taxon>Trichostrongylidae</taxon>
        <taxon>Haemonchus</taxon>
    </lineage>
</organism>
<dbReference type="GO" id="GO:0005737">
    <property type="term" value="C:cytoplasm"/>
    <property type="evidence" value="ECO:0007669"/>
    <property type="project" value="TreeGrafter"/>
</dbReference>
<protein>
    <recommendedName>
        <fullName evidence="2">non-specific serine/threonine protein kinase</fullName>
        <ecNumber evidence="2">2.7.11.1</ecNumber>
    </recommendedName>
</protein>
<name>A0A7I5EBE5_HAECO</name>
<dbReference type="PROSITE" id="PS00107">
    <property type="entry name" value="PROTEIN_KINASE_ATP"/>
    <property type="match status" value="1"/>
</dbReference>
<evidence type="ECO:0000256" key="10">
    <source>
        <dbReference type="ARBA" id="ARBA00048679"/>
    </source>
</evidence>
<dbReference type="GO" id="GO:0035556">
    <property type="term" value="P:intracellular signal transduction"/>
    <property type="evidence" value="ECO:0007669"/>
    <property type="project" value="TreeGrafter"/>
</dbReference>
<dbReference type="InterPro" id="IPR017441">
    <property type="entry name" value="Protein_kinase_ATP_BS"/>
</dbReference>
<sequence>MLMNKQIKSMMVARVKADDRVVRSEPPTYVSIHEESEHSEVEEQEEEPKGKVGKFKETRRSHDEAPTHKPRYPREDTFTRTVSSQSLLNNDRLEELAQMSLYDRTLHMLAVDPMYQKEVALGKRIGFYRLGKELGAGNFSKVKLGIHVLTKEKVAVKIMDRTKMDTKAQRLLEREIKAMERMHHPNIIRLFECVETLTRTHLVLEYAGGGELYAYVHERGKLSEHEAKPLFAQIVAAVSHMHKNNLVHRDIKAENIMFSAPGVVKLVDFGFSCMLPSAAEQLKTFCGSPPYAAPELFRDESYNGPKVDIWALGVLLHFMLIGVTPFRGETVPELKSVILQGSFTLPLYLEHSSRMLIESMLSMDPYKRPKIDDIRRSIWLRGSQFPSTYLNLRTCEEDENEKKSEISKKVWAIMNSYGITEQMLEESNELGPRNSLIGTYRIVQYQVQTAPKEPKPEFSLPQSSTNAAHRKMMQRQLKNKSKTCVIV</sequence>
<keyword evidence="7 11" id="KW-0067">ATP-binding</keyword>
<comment type="cofactor">
    <cofactor evidence="1">
        <name>Mg(2+)</name>
        <dbReference type="ChEBI" id="CHEBI:18420"/>
    </cofactor>
</comment>
<dbReference type="Gene3D" id="1.10.510.10">
    <property type="entry name" value="Transferase(Phosphotransferase) domain 1"/>
    <property type="match status" value="1"/>
</dbReference>
<evidence type="ECO:0000313" key="15">
    <source>
        <dbReference type="Proteomes" id="UP000025227"/>
    </source>
</evidence>
<evidence type="ECO:0000256" key="6">
    <source>
        <dbReference type="ARBA" id="ARBA00022777"/>
    </source>
</evidence>
<feature type="compositionally biased region" description="Basic and acidic residues" evidence="13">
    <location>
        <begin position="32"/>
        <end position="78"/>
    </location>
</feature>
<accession>A0A7I5EBE5</accession>
<dbReference type="PANTHER" id="PTHR24346">
    <property type="entry name" value="MAP/MICROTUBULE AFFINITY-REGULATING KINASE"/>
    <property type="match status" value="1"/>
</dbReference>
<evidence type="ECO:0000256" key="12">
    <source>
        <dbReference type="RuleBase" id="RU000304"/>
    </source>
</evidence>
<dbReference type="PROSITE" id="PS50011">
    <property type="entry name" value="PROTEIN_KINASE_DOM"/>
    <property type="match status" value="1"/>
</dbReference>
<evidence type="ECO:0000256" key="2">
    <source>
        <dbReference type="ARBA" id="ARBA00012513"/>
    </source>
</evidence>
<feature type="domain" description="Protein kinase" evidence="14">
    <location>
        <begin position="128"/>
        <end position="380"/>
    </location>
</feature>
<dbReference type="FunFam" id="3.30.200.20:FF:000003">
    <property type="entry name" value="Non-specific serine/threonine protein kinase"/>
    <property type="match status" value="1"/>
</dbReference>
<evidence type="ECO:0000256" key="3">
    <source>
        <dbReference type="ARBA" id="ARBA00022527"/>
    </source>
</evidence>
<keyword evidence="8" id="KW-0460">Magnesium</keyword>